<dbReference type="AlphaFoldDB" id="A0A4Q7VXJ2"/>
<comment type="caution">
    <text evidence="1">The sequence shown here is derived from an EMBL/GenBank/DDBJ whole genome shotgun (WGS) entry which is preliminary data.</text>
</comment>
<dbReference type="SUPFAM" id="SSF56059">
    <property type="entry name" value="Glutathione synthetase ATP-binding domain-like"/>
    <property type="match status" value="1"/>
</dbReference>
<sequence length="431" mass="47954">MVPHLITALNGPINELEQRILESMPAIERWFRLEWMEHTPPFYSSVDVRNAGFKLAPVDTNLYPGGFNNLTPEMLPLAVQAAMAAIEKICPEAKNLLLIPENHTRNTFYLTNVQRLIQIFGAAGLNVRLGSLDPAVTEPTTLNLPDGSTLTVEPLVRGKRRLGLKDFDPCTILLNNDLSAGIPKVLEGLHEQYLLPPLHAGWAVRRKSQHFESYEEVAKKFAKLLGMDPWLINPMFASCGKVNFADGSGIECVQTHADALLGKIRRKYKEYGINEKPFVIVKADAGTYGMGIMTVRDAKDLDELNRRTRNKMSTIKDGQELSEVIIQEGVPTYERVNDAVAEPVVYMIDRYVVGGFYRVHAERGIDENLNSPGASFVPLAFAESNHLPRPGDKPGASAPNRFYMYGVIGRLAMLAASYELEATDPEAEVYE</sequence>
<dbReference type="OrthoDB" id="5644489at2"/>
<organism evidence="1 2">
    <name type="scientific">Rivibacter subsaxonicus</name>
    <dbReference type="NCBI Taxonomy" id="457575"/>
    <lineage>
        <taxon>Bacteria</taxon>
        <taxon>Pseudomonadati</taxon>
        <taxon>Pseudomonadota</taxon>
        <taxon>Betaproteobacteria</taxon>
        <taxon>Burkholderiales</taxon>
        <taxon>Rivibacter</taxon>
    </lineage>
</organism>
<protein>
    <submittedName>
        <fullName evidence="1">Glutamate--cysteine ligase</fullName>
    </submittedName>
</protein>
<dbReference type="GO" id="GO:0016874">
    <property type="term" value="F:ligase activity"/>
    <property type="evidence" value="ECO:0007669"/>
    <property type="project" value="UniProtKB-KW"/>
</dbReference>
<name>A0A4Q7VXJ2_9BURK</name>
<evidence type="ECO:0000313" key="2">
    <source>
        <dbReference type="Proteomes" id="UP000293671"/>
    </source>
</evidence>
<accession>A0A4Q7VXJ2</accession>
<gene>
    <name evidence="1" type="ORF">EV670_1804</name>
</gene>
<proteinExistence type="predicted"/>
<keyword evidence="1" id="KW-0436">Ligase</keyword>
<dbReference type="Proteomes" id="UP000293671">
    <property type="component" value="Unassembled WGS sequence"/>
</dbReference>
<dbReference type="InterPro" id="IPR011718">
    <property type="entry name" value="GshA"/>
</dbReference>
<dbReference type="RefSeq" id="WP_130431502.1">
    <property type="nucleotide sequence ID" value="NZ_SHKP01000005.1"/>
</dbReference>
<dbReference type="Pfam" id="PF08886">
    <property type="entry name" value="GshA"/>
    <property type="match status" value="1"/>
</dbReference>
<reference evidence="1 2" key="1">
    <citation type="submission" date="2019-02" db="EMBL/GenBank/DDBJ databases">
        <title>Genomic Encyclopedia of Type Strains, Phase IV (KMG-IV): sequencing the most valuable type-strain genomes for metagenomic binning, comparative biology and taxonomic classification.</title>
        <authorList>
            <person name="Goeker M."/>
        </authorList>
    </citation>
    <scope>NUCLEOTIDE SEQUENCE [LARGE SCALE GENOMIC DNA]</scope>
    <source>
        <strain evidence="1 2">DSM 19570</strain>
    </source>
</reference>
<dbReference type="NCBIfam" id="TIGR02049">
    <property type="entry name" value="gshA_ferroox"/>
    <property type="match status" value="1"/>
</dbReference>
<dbReference type="InterPro" id="IPR042520">
    <property type="entry name" value="GshA_N"/>
</dbReference>
<dbReference type="Gene3D" id="3.40.50.11280">
    <property type="entry name" value="Glutamate-cysteine ligase, N-terminal domain"/>
    <property type="match status" value="1"/>
</dbReference>
<dbReference type="EMBL" id="SHKP01000005">
    <property type="protein sequence ID" value="RZU01089.1"/>
    <property type="molecule type" value="Genomic_DNA"/>
</dbReference>
<keyword evidence="2" id="KW-1185">Reference proteome</keyword>
<evidence type="ECO:0000313" key="1">
    <source>
        <dbReference type="EMBL" id="RZU01089.1"/>
    </source>
</evidence>